<evidence type="ECO:0000256" key="1">
    <source>
        <dbReference type="SAM" id="MobiDB-lite"/>
    </source>
</evidence>
<dbReference type="KEGG" id="slr:L21SP2_0135"/>
<reference evidence="2 3" key="1">
    <citation type="journal article" date="2015" name="Stand. Genomic Sci.">
        <title>Complete genome sequence and description of Salinispira pacifica gen. nov., sp. nov., a novel spirochaete isolated form a hypersaline microbial mat.</title>
        <authorList>
            <person name="Ben Hania W."/>
            <person name="Joseph M."/>
            <person name="Schumann P."/>
            <person name="Bunk B."/>
            <person name="Fiebig A."/>
            <person name="Sproer C."/>
            <person name="Klenk H.P."/>
            <person name="Fardeau M.L."/>
            <person name="Spring S."/>
        </authorList>
    </citation>
    <scope>NUCLEOTIDE SEQUENCE [LARGE SCALE GENOMIC DNA]</scope>
    <source>
        <strain evidence="2 3">L21-RPul-D2</strain>
    </source>
</reference>
<dbReference type="STRING" id="1307761.L21SP2_0135"/>
<protein>
    <submittedName>
        <fullName evidence="2">Uncharacterized protein</fullName>
    </submittedName>
</protein>
<evidence type="ECO:0000313" key="2">
    <source>
        <dbReference type="EMBL" id="AHC13579.1"/>
    </source>
</evidence>
<accession>V5WDF2</accession>
<proteinExistence type="predicted"/>
<dbReference type="AlphaFoldDB" id="V5WDF2"/>
<evidence type="ECO:0000313" key="3">
    <source>
        <dbReference type="Proteomes" id="UP000018680"/>
    </source>
</evidence>
<sequence length="59" mass="6624">MEQFSNMSIIHSRTCELSSHSSNPPYLRRVTKKPESLKISNSGRAGLNRRISPWGPGIL</sequence>
<name>V5WDF2_9SPIO</name>
<keyword evidence="3" id="KW-1185">Reference proteome</keyword>
<dbReference type="HOGENOM" id="CLU_2958080_0_0_12"/>
<dbReference type="Proteomes" id="UP000018680">
    <property type="component" value="Chromosome"/>
</dbReference>
<feature type="region of interest" description="Disordered" evidence="1">
    <location>
        <begin position="14"/>
        <end position="42"/>
    </location>
</feature>
<dbReference type="EMBL" id="CP006939">
    <property type="protein sequence ID" value="AHC13579.1"/>
    <property type="molecule type" value="Genomic_DNA"/>
</dbReference>
<organism evidence="2 3">
    <name type="scientific">Salinispira pacifica</name>
    <dbReference type="NCBI Taxonomy" id="1307761"/>
    <lineage>
        <taxon>Bacteria</taxon>
        <taxon>Pseudomonadati</taxon>
        <taxon>Spirochaetota</taxon>
        <taxon>Spirochaetia</taxon>
        <taxon>Spirochaetales</taxon>
        <taxon>Spirochaetaceae</taxon>
        <taxon>Salinispira</taxon>
    </lineage>
</organism>
<gene>
    <name evidence="2" type="ORF">L21SP2_0135</name>
</gene>
<feature type="compositionally biased region" description="Polar residues" evidence="1">
    <location>
        <begin position="14"/>
        <end position="24"/>
    </location>
</feature>